<dbReference type="AlphaFoldDB" id="A0A2H0BGN3"/>
<dbReference type="Proteomes" id="UP000228495">
    <property type="component" value="Unassembled WGS sequence"/>
</dbReference>
<keyword evidence="1" id="KW-0472">Membrane</keyword>
<feature type="transmembrane region" description="Helical" evidence="1">
    <location>
        <begin position="262"/>
        <end position="283"/>
    </location>
</feature>
<proteinExistence type="predicted"/>
<gene>
    <name evidence="3" type="ORF">COX05_04480</name>
</gene>
<dbReference type="SUPFAM" id="SSF53448">
    <property type="entry name" value="Nucleotide-diphospho-sugar transferases"/>
    <property type="match status" value="1"/>
</dbReference>
<evidence type="ECO:0000313" key="3">
    <source>
        <dbReference type="EMBL" id="PIP56160.1"/>
    </source>
</evidence>
<reference evidence="3 4" key="1">
    <citation type="submission" date="2017-09" db="EMBL/GenBank/DDBJ databases">
        <title>Depth-based differentiation of microbial function through sediment-hosted aquifers and enrichment of novel symbionts in the deep terrestrial subsurface.</title>
        <authorList>
            <person name="Probst A.J."/>
            <person name="Ladd B."/>
            <person name="Jarett J.K."/>
            <person name="Geller-Mcgrath D.E."/>
            <person name="Sieber C.M."/>
            <person name="Emerson J.B."/>
            <person name="Anantharaman K."/>
            <person name="Thomas B.C."/>
            <person name="Malmstrom R."/>
            <person name="Stieglmeier M."/>
            <person name="Klingl A."/>
            <person name="Woyke T."/>
            <person name="Ryan C.M."/>
            <person name="Banfield J.F."/>
        </authorList>
    </citation>
    <scope>NUCLEOTIDE SEQUENCE [LARGE SCALE GENOMIC DNA]</scope>
    <source>
        <strain evidence="3">CG22_combo_CG10-13_8_21_14_all_39_12</strain>
    </source>
</reference>
<comment type="caution">
    <text evidence="3">The sequence shown here is derived from an EMBL/GenBank/DDBJ whole genome shotgun (WGS) entry which is preliminary data.</text>
</comment>
<evidence type="ECO:0000256" key="1">
    <source>
        <dbReference type="SAM" id="Phobius"/>
    </source>
</evidence>
<dbReference type="EMBL" id="PCSU01000077">
    <property type="protein sequence ID" value="PIP56160.1"/>
    <property type="molecule type" value="Genomic_DNA"/>
</dbReference>
<keyword evidence="1" id="KW-1133">Transmembrane helix</keyword>
<dbReference type="InterPro" id="IPR029044">
    <property type="entry name" value="Nucleotide-diphossugar_trans"/>
</dbReference>
<dbReference type="Pfam" id="PF00535">
    <property type="entry name" value="Glycos_transf_2"/>
    <property type="match status" value="1"/>
</dbReference>
<feature type="domain" description="Glycosyltransferase 2-like" evidence="2">
    <location>
        <begin position="8"/>
        <end position="149"/>
    </location>
</feature>
<organism evidence="3 4">
    <name type="scientific">candidate division WWE3 bacterium CG22_combo_CG10-13_8_21_14_all_39_12</name>
    <dbReference type="NCBI Taxonomy" id="1975094"/>
    <lineage>
        <taxon>Bacteria</taxon>
        <taxon>Katanobacteria</taxon>
    </lineage>
</organism>
<keyword evidence="1" id="KW-0812">Transmembrane</keyword>
<accession>A0A2H0BGN3</accession>
<name>A0A2H0BGN3_UNCKA</name>
<dbReference type="InterPro" id="IPR001173">
    <property type="entry name" value="Glyco_trans_2-like"/>
</dbReference>
<evidence type="ECO:0000313" key="4">
    <source>
        <dbReference type="Proteomes" id="UP000228495"/>
    </source>
</evidence>
<sequence>MNNDLKLTIAIPSYNAKVQLERLLKSIYTGAPTISFEVIVSDDASTDGTQTMINDMFPHVCFITHSNRVGVSISTQDIIASMKGEYLLRLDADTEVTWETITHLVTYLDEHPSVGAVSPMLVNDDGSFQPSYETHFKAPLEWFWDYSLWIKKVFRKGIKAFSSVQEVSYLATAAVLFRSTAVHETGGLDPHMEFFMEDADWLIRIHKAGWKIIFDPRVKIIHVGGQSGTLYIHTRNISLKNIRYFYKKHVPGVFTVPLLDTAILSGSLISLILALIAVPFLWWTSKNRIIVVRSLKSFSNVFAWYTKKLLRLNIT</sequence>
<dbReference type="Gene3D" id="3.90.550.10">
    <property type="entry name" value="Spore Coat Polysaccharide Biosynthesis Protein SpsA, Chain A"/>
    <property type="match status" value="1"/>
</dbReference>
<dbReference type="PANTHER" id="PTHR43179">
    <property type="entry name" value="RHAMNOSYLTRANSFERASE WBBL"/>
    <property type="match status" value="1"/>
</dbReference>
<evidence type="ECO:0000259" key="2">
    <source>
        <dbReference type="Pfam" id="PF00535"/>
    </source>
</evidence>
<protein>
    <recommendedName>
        <fullName evidence="2">Glycosyltransferase 2-like domain-containing protein</fullName>
    </recommendedName>
</protein>
<dbReference type="PANTHER" id="PTHR43179:SF7">
    <property type="entry name" value="RHAMNOSYLTRANSFERASE WBBL"/>
    <property type="match status" value="1"/>
</dbReference>